<feature type="compositionally biased region" description="Basic residues" evidence="1">
    <location>
        <begin position="283"/>
        <end position="309"/>
    </location>
</feature>
<feature type="compositionally biased region" description="Basic residues" evidence="1">
    <location>
        <begin position="151"/>
        <end position="161"/>
    </location>
</feature>
<evidence type="ECO:0000256" key="1">
    <source>
        <dbReference type="SAM" id="MobiDB-lite"/>
    </source>
</evidence>
<feature type="non-terminal residue" evidence="2">
    <location>
        <position position="1"/>
    </location>
</feature>
<feature type="compositionally biased region" description="Basic residues" evidence="1">
    <location>
        <begin position="428"/>
        <end position="441"/>
    </location>
</feature>
<gene>
    <name evidence="2" type="ORF">AVDCRST_MAG49-889</name>
</gene>
<protein>
    <submittedName>
        <fullName evidence="2">ABC transporter, substrate-binding protein (Cluster 1, maltose/g3p/polyamine/iron)</fullName>
    </submittedName>
</protein>
<feature type="compositionally biased region" description="Low complexity" evidence="1">
    <location>
        <begin position="310"/>
        <end position="324"/>
    </location>
</feature>
<feature type="non-terminal residue" evidence="2">
    <location>
        <position position="454"/>
    </location>
</feature>
<name>A0A6J4U5X4_9BACT</name>
<proteinExistence type="predicted"/>
<feature type="compositionally biased region" description="Low complexity" evidence="1">
    <location>
        <begin position="342"/>
        <end position="368"/>
    </location>
</feature>
<feature type="compositionally biased region" description="Basic residues" evidence="1">
    <location>
        <begin position="325"/>
        <end position="341"/>
    </location>
</feature>
<feature type="compositionally biased region" description="Basic and acidic residues" evidence="1">
    <location>
        <begin position="133"/>
        <end position="149"/>
    </location>
</feature>
<feature type="compositionally biased region" description="Basic residues" evidence="1">
    <location>
        <begin position="400"/>
        <end position="410"/>
    </location>
</feature>
<feature type="region of interest" description="Disordered" evidence="1">
    <location>
        <begin position="186"/>
        <end position="454"/>
    </location>
</feature>
<dbReference type="AlphaFoldDB" id="A0A6J4U5X4"/>
<organism evidence="2">
    <name type="scientific">uncultured Thermomicrobiales bacterium</name>
    <dbReference type="NCBI Taxonomy" id="1645740"/>
    <lineage>
        <taxon>Bacteria</taxon>
        <taxon>Pseudomonadati</taxon>
        <taxon>Thermomicrobiota</taxon>
        <taxon>Thermomicrobia</taxon>
        <taxon>Thermomicrobiales</taxon>
        <taxon>environmental samples</taxon>
    </lineage>
</organism>
<feature type="region of interest" description="Disordered" evidence="1">
    <location>
        <begin position="1"/>
        <end position="161"/>
    </location>
</feature>
<accession>A0A6J4U5X4</accession>
<feature type="compositionally biased region" description="Basic and acidic residues" evidence="1">
    <location>
        <begin position="411"/>
        <end position="421"/>
    </location>
</feature>
<dbReference type="EMBL" id="CADCWG010000057">
    <property type="protein sequence ID" value="CAA9541439.1"/>
    <property type="molecule type" value="Genomic_DNA"/>
</dbReference>
<evidence type="ECO:0000313" key="2">
    <source>
        <dbReference type="EMBL" id="CAA9541439.1"/>
    </source>
</evidence>
<feature type="compositionally biased region" description="Basic and acidic residues" evidence="1">
    <location>
        <begin position="59"/>
        <end position="72"/>
    </location>
</feature>
<feature type="compositionally biased region" description="Low complexity" evidence="1">
    <location>
        <begin position="442"/>
        <end position="454"/>
    </location>
</feature>
<sequence length="454" mass="51162">DARCGDGAQARRPGRRCPGRSDRPADDPAAGVGPRPRRAGDRRAARGRPPRLPGRRRPGRLDDRRQQPERPRAAQADGAARCRLPGRERGPGRADHRQPRGLQDGDPHLPGLGRAARRPHLVRRQPRPLLHRARADPADHRRLRAEPAHHQVPRGHPRRLPGHRRPVLLPAPDLLPVGHLLQAERLPGERHRDAAPDVGRVPRRLRHPARGRHQADHDRHQVGLARGWLVRLPQHAHQRPRVPRSPDRRPGRLQLARGQGDLPPLGGAARSRGVRRQPDRPRLAGRRAAAARRRGRDVPHRRLHHRRGARGPAGRPRLLPLPGHQPRRADRRGRPHRRPLRQRPGQEPRPGQGLPGLRRLRRGPAAARPGGGADRDQRRRPARHLRRADPEGRPDAAGVRLHRPVLRPRHLAGDGRRRDAGVRPVHGQPRRRRPDPRRPRGRAGADLRPAPDQL</sequence>
<reference evidence="2" key="1">
    <citation type="submission" date="2020-02" db="EMBL/GenBank/DDBJ databases">
        <authorList>
            <person name="Meier V. D."/>
        </authorList>
    </citation>
    <scope>NUCLEOTIDE SEQUENCE</scope>
    <source>
        <strain evidence="2">AVDCRST_MAG49</strain>
    </source>
</reference>
<feature type="compositionally biased region" description="Basic and acidic residues" evidence="1">
    <location>
        <begin position="186"/>
        <end position="195"/>
    </location>
</feature>
<feature type="compositionally biased region" description="Basic residues" evidence="1">
    <location>
        <begin position="201"/>
        <end position="212"/>
    </location>
</feature>
<feature type="compositionally biased region" description="Basic residues" evidence="1">
    <location>
        <begin position="115"/>
        <end position="132"/>
    </location>
</feature>
<feature type="compositionally biased region" description="Basic residues" evidence="1">
    <location>
        <begin position="45"/>
        <end position="58"/>
    </location>
</feature>
<feature type="compositionally biased region" description="Basic and acidic residues" evidence="1">
    <location>
        <begin position="85"/>
        <end position="107"/>
    </location>
</feature>